<dbReference type="GO" id="GO:0016887">
    <property type="term" value="F:ATP hydrolysis activity"/>
    <property type="evidence" value="ECO:0007669"/>
    <property type="project" value="InterPro"/>
</dbReference>
<dbReference type="PROSITE" id="PS50928">
    <property type="entry name" value="ABC_TM1"/>
    <property type="match status" value="1"/>
</dbReference>
<feature type="domain" description="ABC transmembrane type-1" evidence="13">
    <location>
        <begin position="85"/>
        <end position="274"/>
    </location>
</feature>
<dbReference type="GO" id="GO:0005524">
    <property type="term" value="F:ATP binding"/>
    <property type="evidence" value="ECO:0007669"/>
    <property type="project" value="UniProtKB-KW"/>
</dbReference>
<dbReference type="GO" id="GO:0055085">
    <property type="term" value="P:transmembrane transport"/>
    <property type="evidence" value="ECO:0007669"/>
    <property type="project" value="InterPro"/>
</dbReference>
<dbReference type="PROSITE" id="PS50893">
    <property type="entry name" value="ABC_TRANSPORTER_2"/>
    <property type="match status" value="1"/>
</dbReference>
<evidence type="ECO:0000256" key="4">
    <source>
        <dbReference type="ARBA" id="ARBA00022448"/>
    </source>
</evidence>
<evidence type="ECO:0000256" key="3">
    <source>
        <dbReference type="ARBA" id="ARBA00005417"/>
    </source>
</evidence>
<dbReference type="InterPro" id="IPR003439">
    <property type="entry name" value="ABC_transporter-like_ATP-bd"/>
</dbReference>
<dbReference type="InterPro" id="IPR000515">
    <property type="entry name" value="MetI-like"/>
</dbReference>
<dbReference type="InterPro" id="IPR003593">
    <property type="entry name" value="AAA+_ATPase"/>
</dbReference>
<dbReference type="InterPro" id="IPR050388">
    <property type="entry name" value="ABC_Ni/Peptide_Import"/>
</dbReference>
<evidence type="ECO:0000256" key="10">
    <source>
        <dbReference type="ARBA" id="ARBA00023136"/>
    </source>
</evidence>
<comment type="similarity">
    <text evidence="11">Belongs to the binding-protein-dependent transport system permease family.</text>
</comment>
<comment type="similarity">
    <text evidence="3">Belongs to the ABC transporter superfamily.</text>
</comment>
<dbReference type="RefSeq" id="WP_184831137.1">
    <property type="nucleotide sequence ID" value="NZ_BAAAVN010000005.1"/>
</dbReference>
<evidence type="ECO:0000256" key="1">
    <source>
        <dbReference type="ARBA" id="ARBA00004141"/>
    </source>
</evidence>
<dbReference type="Pfam" id="PF00528">
    <property type="entry name" value="BPD_transp_1"/>
    <property type="match status" value="1"/>
</dbReference>
<feature type="transmembrane region" description="Helical" evidence="11">
    <location>
        <begin position="249"/>
        <end position="273"/>
    </location>
</feature>
<evidence type="ECO:0000256" key="11">
    <source>
        <dbReference type="RuleBase" id="RU363032"/>
    </source>
</evidence>
<feature type="transmembrane region" description="Helical" evidence="11">
    <location>
        <begin position="121"/>
        <end position="144"/>
    </location>
</feature>
<keyword evidence="10 11" id="KW-0472">Membrane</keyword>
<proteinExistence type="inferred from homology"/>
<evidence type="ECO:0000256" key="9">
    <source>
        <dbReference type="ARBA" id="ARBA00022989"/>
    </source>
</evidence>
<sequence length="642" mass="66949">MTSDFRRRRRSAARTVRGPWATVLRTPLGATGAGLILAFVVLALLAPMVWGDAATRIDVHGTAGVHLLGTDALGRDVLARVLVASRLSISLTLLATVIGLTLGIVLGAAPSVLGRRGGRAVIAAINLAVAFPGLLLVLFFAVVFGVGVRGAVLAIGLAMAPSFGRLTHTLAASVAGRDYVAAARLAGAGRLRLLFRHILPNIAEPLVVNATISAGGALLTFSGLSFLGIGVQAPSYDWGRLLNEGLNKIYTQPAAALAPGVAVVLAGLGFSIFGEMAAKVLGGNVARPHRDTAGDTAAADALAGRQPTAAAGEEVLVVESLRVRIPGPAGWVTPVQDVTFSIRPGEIVGLVGESGSGKSLTAMATAQLLEAPVAASAARLDFLGESLLTGRRSGHRTLLGTTMALVFQDPMSSLNPSKLVGRQLAEVAEVHAGANRRDAMALAVERLGSVRLPRPGLRARQYPHELSGGMRQRAMIGMGLMGTPRLVIADEPTTALDATVQQQILHLFQEIRDEHGTAILLISHDLAVVEQICDRLLVMYAGRVVEELPARALEDARHPYTRALFSAVPQLDADRTAPLAVIDGAPPDSGAVVAGCAFADRCRVATDRCRTDGPALAQHDGDGAVACWYPQSEPITLTRRPV</sequence>
<dbReference type="PROSITE" id="PS00211">
    <property type="entry name" value="ABC_TRANSPORTER_1"/>
    <property type="match status" value="1"/>
</dbReference>
<dbReference type="Pfam" id="PF08352">
    <property type="entry name" value="oligo_HPY"/>
    <property type="match status" value="1"/>
</dbReference>
<evidence type="ECO:0000256" key="6">
    <source>
        <dbReference type="ARBA" id="ARBA00022692"/>
    </source>
</evidence>
<keyword evidence="6 11" id="KW-0812">Transmembrane</keyword>
<dbReference type="Proteomes" id="UP000558997">
    <property type="component" value="Unassembled WGS sequence"/>
</dbReference>
<feature type="transmembrane region" description="Helical" evidence="11">
    <location>
        <begin position="27"/>
        <end position="50"/>
    </location>
</feature>
<dbReference type="SUPFAM" id="SSF52540">
    <property type="entry name" value="P-loop containing nucleoside triphosphate hydrolases"/>
    <property type="match status" value="1"/>
</dbReference>
<evidence type="ECO:0000256" key="2">
    <source>
        <dbReference type="ARBA" id="ARBA00004202"/>
    </source>
</evidence>
<evidence type="ECO:0000256" key="7">
    <source>
        <dbReference type="ARBA" id="ARBA00022741"/>
    </source>
</evidence>
<dbReference type="CDD" id="cd03257">
    <property type="entry name" value="ABC_NikE_OppD_transporters"/>
    <property type="match status" value="1"/>
</dbReference>
<dbReference type="CDD" id="cd06261">
    <property type="entry name" value="TM_PBP2"/>
    <property type="match status" value="1"/>
</dbReference>
<organism evidence="14 15">
    <name type="scientific">Kribbella solani</name>
    <dbReference type="NCBI Taxonomy" id="236067"/>
    <lineage>
        <taxon>Bacteria</taxon>
        <taxon>Bacillati</taxon>
        <taxon>Actinomycetota</taxon>
        <taxon>Actinomycetes</taxon>
        <taxon>Propionibacteriales</taxon>
        <taxon>Kribbellaceae</taxon>
        <taxon>Kribbella</taxon>
    </lineage>
</organism>
<dbReference type="InterPro" id="IPR027417">
    <property type="entry name" value="P-loop_NTPase"/>
</dbReference>
<feature type="transmembrane region" description="Helical" evidence="11">
    <location>
        <begin position="87"/>
        <end position="109"/>
    </location>
</feature>
<comment type="caution">
    <text evidence="14">The sequence shown here is derived from an EMBL/GenBank/DDBJ whole genome shotgun (WGS) entry which is preliminary data.</text>
</comment>
<dbReference type="PANTHER" id="PTHR43297:SF2">
    <property type="entry name" value="DIPEPTIDE TRANSPORT ATP-BINDING PROTEIN DPPD"/>
    <property type="match status" value="1"/>
</dbReference>
<keyword evidence="15" id="KW-1185">Reference proteome</keyword>
<dbReference type="EMBL" id="JACHNF010000001">
    <property type="protein sequence ID" value="MBB5977278.1"/>
    <property type="molecule type" value="Genomic_DNA"/>
</dbReference>
<evidence type="ECO:0000259" key="12">
    <source>
        <dbReference type="PROSITE" id="PS50893"/>
    </source>
</evidence>
<keyword evidence="7" id="KW-0547">Nucleotide-binding</keyword>
<dbReference type="Pfam" id="PF00005">
    <property type="entry name" value="ABC_tran"/>
    <property type="match status" value="1"/>
</dbReference>
<evidence type="ECO:0000256" key="5">
    <source>
        <dbReference type="ARBA" id="ARBA00022475"/>
    </source>
</evidence>
<dbReference type="GO" id="GO:0005886">
    <property type="term" value="C:plasma membrane"/>
    <property type="evidence" value="ECO:0007669"/>
    <property type="project" value="UniProtKB-SubCell"/>
</dbReference>
<evidence type="ECO:0000259" key="13">
    <source>
        <dbReference type="PROSITE" id="PS50928"/>
    </source>
</evidence>
<dbReference type="AlphaFoldDB" id="A0A841DP88"/>
<dbReference type="PANTHER" id="PTHR43297">
    <property type="entry name" value="OLIGOPEPTIDE TRANSPORT ATP-BINDING PROTEIN APPD"/>
    <property type="match status" value="1"/>
</dbReference>
<dbReference type="InterPro" id="IPR013563">
    <property type="entry name" value="Oligopep_ABC_C"/>
</dbReference>
<reference evidence="14 15" key="1">
    <citation type="submission" date="2020-08" db="EMBL/GenBank/DDBJ databases">
        <title>Sequencing the genomes of 1000 actinobacteria strains.</title>
        <authorList>
            <person name="Klenk H.-P."/>
        </authorList>
    </citation>
    <scope>NUCLEOTIDE SEQUENCE [LARGE SCALE GENOMIC DNA]</scope>
    <source>
        <strain evidence="14 15">DSM 17294</strain>
    </source>
</reference>
<dbReference type="GO" id="GO:0015833">
    <property type="term" value="P:peptide transport"/>
    <property type="evidence" value="ECO:0007669"/>
    <property type="project" value="InterPro"/>
</dbReference>
<keyword evidence="5" id="KW-1003">Cell membrane</keyword>
<dbReference type="Gene3D" id="3.40.50.300">
    <property type="entry name" value="P-loop containing nucleotide triphosphate hydrolases"/>
    <property type="match status" value="1"/>
</dbReference>
<protein>
    <submittedName>
        <fullName evidence="14">Oligopeptide/dipeptide ABC transporter ATP-binding protein</fullName>
    </submittedName>
</protein>
<keyword evidence="4 11" id="KW-0813">Transport</keyword>
<feature type="domain" description="ABC transporter" evidence="12">
    <location>
        <begin position="316"/>
        <end position="566"/>
    </location>
</feature>
<name>A0A841DP88_9ACTN</name>
<dbReference type="InterPro" id="IPR017871">
    <property type="entry name" value="ABC_transporter-like_CS"/>
</dbReference>
<dbReference type="NCBIfam" id="TIGR01727">
    <property type="entry name" value="oligo_HPY"/>
    <property type="match status" value="1"/>
</dbReference>
<accession>A0A841DP88</accession>
<keyword evidence="9 11" id="KW-1133">Transmembrane helix</keyword>
<feature type="transmembrane region" description="Helical" evidence="11">
    <location>
        <begin position="206"/>
        <end position="229"/>
    </location>
</feature>
<evidence type="ECO:0000256" key="8">
    <source>
        <dbReference type="ARBA" id="ARBA00022840"/>
    </source>
</evidence>
<dbReference type="InterPro" id="IPR035906">
    <property type="entry name" value="MetI-like_sf"/>
</dbReference>
<dbReference type="SMART" id="SM00382">
    <property type="entry name" value="AAA"/>
    <property type="match status" value="1"/>
</dbReference>
<comment type="subcellular location">
    <subcellularLocation>
        <location evidence="11">Cell membrane</location>
        <topology evidence="11">Multi-pass membrane protein</topology>
    </subcellularLocation>
    <subcellularLocation>
        <location evidence="2">Cell membrane</location>
        <topology evidence="2">Peripheral membrane protein</topology>
    </subcellularLocation>
    <subcellularLocation>
        <location evidence="1">Membrane</location>
        <topology evidence="1">Multi-pass membrane protein</topology>
    </subcellularLocation>
</comment>
<keyword evidence="8 14" id="KW-0067">ATP-binding</keyword>
<evidence type="ECO:0000313" key="15">
    <source>
        <dbReference type="Proteomes" id="UP000558997"/>
    </source>
</evidence>
<dbReference type="Gene3D" id="1.10.3720.10">
    <property type="entry name" value="MetI-like"/>
    <property type="match status" value="1"/>
</dbReference>
<gene>
    <name evidence="14" type="ORF">HDA44_000619</name>
</gene>
<evidence type="ECO:0000313" key="14">
    <source>
        <dbReference type="EMBL" id="MBB5977278.1"/>
    </source>
</evidence>
<dbReference type="FunFam" id="3.40.50.300:FF:000016">
    <property type="entry name" value="Oligopeptide ABC transporter ATP-binding component"/>
    <property type="match status" value="1"/>
</dbReference>
<dbReference type="SUPFAM" id="SSF161098">
    <property type="entry name" value="MetI-like"/>
    <property type="match status" value="1"/>
</dbReference>